<gene>
    <name evidence="1" type="ORF">K3G42_025939</name>
</gene>
<organism evidence="1 2">
    <name type="scientific">Sphaerodactylus townsendi</name>
    <dbReference type="NCBI Taxonomy" id="933632"/>
    <lineage>
        <taxon>Eukaryota</taxon>
        <taxon>Metazoa</taxon>
        <taxon>Chordata</taxon>
        <taxon>Craniata</taxon>
        <taxon>Vertebrata</taxon>
        <taxon>Euteleostomi</taxon>
        <taxon>Lepidosauria</taxon>
        <taxon>Squamata</taxon>
        <taxon>Bifurcata</taxon>
        <taxon>Gekkota</taxon>
        <taxon>Sphaerodactylidae</taxon>
        <taxon>Sphaerodactylus</taxon>
    </lineage>
</organism>
<dbReference type="Proteomes" id="UP000827872">
    <property type="component" value="Linkage Group LG05"/>
</dbReference>
<evidence type="ECO:0000313" key="2">
    <source>
        <dbReference type="Proteomes" id="UP000827872"/>
    </source>
</evidence>
<protein>
    <submittedName>
        <fullName evidence="1">Uncharacterized protein</fullName>
    </submittedName>
</protein>
<accession>A0ACB8F5I0</accession>
<keyword evidence="2" id="KW-1185">Reference proteome</keyword>
<reference evidence="1" key="1">
    <citation type="submission" date="2021-08" db="EMBL/GenBank/DDBJ databases">
        <title>The first chromosome-level gecko genome reveals the dynamic sex chromosomes of Neotropical dwarf geckos (Sphaerodactylidae: Sphaerodactylus).</title>
        <authorList>
            <person name="Pinto B.J."/>
            <person name="Keating S.E."/>
            <person name="Gamble T."/>
        </authorList>
    </citation>
    <scope>NUCLEOTIDE SEQUENCE</scope>
    <source>
        <strain evidence="1">TG3544</strain>
    </source>
</reference>
<evidence type="ECO:0000313" key="1">
    <source>
        <dbReference type="EMBL" id="KAH8000516.1"/>
    </source>
</evidence>
<sequence>MTEHKKLANASNTPTVSQSNIVTKIDNKIYNTINNIILLKNHARPKMPGPSGDCQSYDMMVLKVIRPEGGEYGSPLDTPPPTHTLLRPSGSKRRDLDLYPLPFFS</sequence>
<dbReference type="EMBL" id="CM037618">
    <property type="protein sequence ID" value="KAH8000516.1"/>
    <property type="molecule type" value="Genomic_DNA"/>
</dbReference>
<proteinExistence type="predicted"/>
<comment type="caution">
    <text evidence="1">The sequence shown here is derived from an EMBL/GenBank/DDBJ whole genome shotgun (WGS) entry which is preliminary data.</text>
</comment>
<name>A0ACB8F5I0_9SAUR</name>